<evidence type="ECO:0000256" key="1">
    <source>
        <dbReference type="SAM" id="MobiDB-lite"/>
    </source>
</evidence>
<evidence type="ECO:0000313" key="3">
    <source>
        <dbReference type="EMBL" id="MFC3004007.1"/>
    </source>
</evidence>
<evidence type="ECO:0000313" key="4">
    <source>
        <dbReference type="Proteomes" id="UP001595420"/>
    </source>
</evidence>
<keyword evidence="2" id="KW-0732">Signal</keyword>
<name>A0ABV7C282_9PROT</name>
<feature type="region of interest" description="Disordered" evidence="1">
    <location>
        <begin position="82"/>
        <end position="104"/>
    </location>
</feature>
<dbReference type="RefSeq" id="WP_216840449.1">
    <property type="nucleotide sequence ID" value="NZ_JAFNJS010000022.1"/>
</dbReference>
<feature type="compositionally biased region" description="Low complexity" evidence="1">
    <location>
        <begin position="24"/>
        <end position="37"/>
    </location>
</feature>
<proteinExistence type="predicted"/>
<comment type="caution">
    <text evidence="3">The sequence shown here is derived from an EMBL/GenBank/DDBJ whole genome shotgun (WGS) entry which is preliminary data.</text>
</comment>
<organism evidence="3 4">
    <name type="scientific">Falsiroseomonas tokyonensis</name>
    <dbReference type="NCBI Taxonomy" id="430521"/>
    <lineage>
        <taxon>Bacteria</taxon>
        <taxon>Pseudomonadati</taxon>
        <taxon>Pseudomonadota</taxon>
        <taxon>Alphaproteobacteria</taxon>
        <taxon>Acetobacterales</taxon>
        <taxon>Roseomonadaceae</taxon>
        <taxon>Falsiroseomonas</taxon>
    </lineage>
</organism>
<gene>
    <name evidence="3" type="ORF">ACFOD3_29235</name>
</gene>
<feature type="signal peptide" evidence="2">
    <location>
        <begin position="1"/>
        <end position="26"/>
    </location>
</feature>
<evidence type="ECO:0000256" key="2">
    <source>
        <dbReference type="SAM" id="SignalP"/>
    </source>
</evidence>
<reference evidence="4" key="1">
    <citation type="journal article" date="2019" name="Int. J. Syst. Evol. Microbiol.">
        <title>The Global Catalogue of Microorganisms (GCM) 10K type strain sequencing project: providing services to taxonomists for standard genome sequencing and annotation.</title>
        <authorList>
            <consortium name="The Broad Institute Genomics Platform"/>
            <consortium name="The Broad Institute Genome Sequencing Center for Infectious Disease"/>
            <person name="Wu L."/>
            <person name="Ma J."/>
        </authorList>
    </citation>
    <scope>NUCLEOTIDE SEQUENCE [LARGE SCALE GENOMIC DNA]</scope>
    <source>
        <strain evidence="4">CGMCC 1.16855</strain>
    </source>
</reference>
<dbReference type="EMBL" id="JBHRSB010000022">
    <property type="protein sequence ID" value="MFC3004007.1"/>
    <property type="molecule type" value="Genomic_DNA"/>
</dbReference>
<evidence type="ECO:0008006" key="5">
    <source>
        <dbReference type="Google" id="ProtNLM"/>
    </source>
</evidence>
<accession>A0ABV7C282</accession>
<feature type="compositionally biased region" description="Gly residues" evidence="1">
    <location>
        <begin position="38"/>
        <end position="55"/>
    </location>
</feature>
<keyword evidence="4" id="KW-1185">Reference proteome</keyword>
<sequence length="104" mass="10848">MTRKHTALFAAAALVSGFLATQGALAQQAQPAPAQPGQGQGMTGMQPGQGSGMRGMMGMMNMMGQMDPAQMNRMMENCNKMMEGMNRGQGGSDPATPAPNQQRG</sequence>
<feature type="chain" id="PRO_5045652028" description="DUF4175 domain-containing protein" evidence="2">
    <location>
        <begin position="27"/>
        <end position="104"/>
    </location>
</feature>
<protein>
    <recommendedName>
        <fullName evidence="5">DUF4175 domain-containing protein</fullName>
    </recommendedName>
</protein>
<dbReference type="Proteomes" id="UP001595420">
    <property type="component" value="Unassembled WGS sequence"/>
</dbReference>
<feature type="region of interest" description="Disordered" evidence="1">
    <location>
        <begin position="24"/>
        <end position="59"/>
    </location>
</feature>